<evidence type="ECO:0008006" key="6">
    <source>
        <dbReference type="Google" id="ProtNLM"/>
    </source>
</evidence>
<dbReference type="InterPro" id="IPR000210">
    <property type="entry name" value="BTB/POZ_dom"/>
</dbReference>
<dbReference type="PANTHER" id="PTHR22743:SF165">
    <property type="entry name" value="BTB AND MATH DOMAIN CONTAINING-RELATED"/>
    <property type="match status" value="1"/>
</dbReference>
<dbReference type="STRING" id="31234.E3MUR8"/>
<dbReference type="OrthoDB" id="6359816at2759"/>
<dbReference type="CDD" id="cd00121">
    <property type="entry name" value="MATH"/>
    <property type="match status" value="1"/>
</dbReference>
<dbReference type="PANTHER" id="PTHR22743">
    <property type="entry name" value="MEPRIN/TRAF-LIKE MATH FAMILY-C.ELEGANS"/>
    <property type="match status" value="1"/>
</dbReference>
<protein>
    <recommendedName>
        <fullName evidence="6">BTB domain-containing protein</fullName>
    </recommendedName>
</protein>
<evidence type="ECO:0000313" key="4">
    <source>
        <dbReference type="EMBL" id="EFP09859.1"/>
    </source>
</evidence>
<evidence type="ECO:0000313" key="5">
    <source>
        <dbReference type="Proteomes" id="UP000008281"/>
    </source>
</evidence>
<feature type="domain" description="MATH" evidence="3">
    <location>
        <begin position="175"/>
        <end position="296"/>
    </location>
</feature>
<feature type="coiled-coil region" evidence="1">
    <location>
        <begin position="27"/>
        <end position="57"/>
    </location>
</feature>
<dbReference type="Pfam" id="PF00651">
    <property type="entry name" value="BTB"/>
    <property type="match status" value="1"/>
</dbReference>
<dbReference type="HOGENOM" id="CLU_051249_3_0_1"/>
<dbReference type="SUPFAM" id="SSF54695">
    <property type="entry name" value="POZ domain"/>
    <property type="match status" value="1"/>
</dbReference>
<dbReference type="AlphaFoldDB" id="E3MUR8"/>
<reference evidence="4" key="1">
    <citation type="submission" date="2007-07" db="EMBL/GenBank/DDBJ databases">
        <title>PCAP assembly of the Caenorhabditis remanei genome.</title>
        <authorList>
            <consortium name="The Caenorhabditis remanei Sequencing Consortium"/>
            <person name="Wilson R.K."/>
        </authorList>
    </citation>
    <scope>NUCLEOTIDE SEQUENCE [LARGE SCALE GENOMIC DNA]</scope>
    <source>
        <strain evidence="4">PB4641</strain>
    </source>
</reference>
<dbReference type="SMART" id="SM00061">
    <property type="entry name" value="MATH"/>
    <property type="match status" value="1"/>
</dbReference>
<organism evidence="5">
    <name type="scientific">Caenorhabditis remanei</name>
    <name type="common">Caenorhabditis vulgaris</name>
    <dbReference type="NCBI Taxonomy" id="31234"/>
    <lineage>
        <taxon>Eukaryota</taxon>
        <taxon>Metazoa</taxon>
        <taxon>Ecdysozoa</taxon>
        <taxon>Nematoda</taxon>
        <taxon>Chromadorea</taxon>
        <taxon>Rhabditida</taxon>
        <taxon>Rhabditina</taxon>
        <taxon>Rhabditomorpha</taxon>
        <taxon>Rhabditoidea</taxon>
        <taxon>Rhabditidae</taxon>
        <taxon>Peloderinae</taxon>
        <taxon>Caenorhabditis</taxon>
    </lineage>
</organism>
<dbReference type="Gene3D" id="3.30.710.10">
    <property type="entry name" value="Potassium Channel Kv1.1, Chain A"/>
    <property type="match status" value="1"/>
</dbReference>
<dbReference type="InterPro" id="IPR011333">
    <property type="entry name" value="SKP1/BTB/POZ_sf"/>
</dbReference>
<dbReference type="InterPro" id="IPR052664">
    <property type="entry name" value="BTB-MATH_domain_protein"/>
</dbReference>
<dbReference type="InterPro" id="IPR002083">
    <property type="entry name" value="MATH/TRAF_dom"/>
</dbReference>
<gene>
    <name evidence="4" type="ORF">CRE_21328</name>
</gene>
<dbReference type="FunCoup" id="E3MUR8">
    <property type="interactions" value="30"/>
</dbReference>
<dbReference type="CDD" id="cd18186">
    <property type="entry name" value="BTB_POZ_ZBTB_KLHL-like"/>
    <property type="match status" value="1"/>
</dbReference>
<dbReference type="PROSITE" id="PS50144">
    <property type="entry name" value="MATH"/>
    <property type="match status" value="1"/>
</dbReference>
<keyword evidence="1" id="KW-0175">Coiled coil</keyword>
<evidence type="ECO:0000259" key="3">
    <source>
        <dbReference type="PROSITE" id="PS50144"/>
    </source>
</evidence>
<feature type="domain" description="BTB" evidence="2">
    <location>
        <begin position="320"/>
        <end position="379"/>
    </location>
</feature>
<evidence type="ECO:0000256" key="1">
    <source>
        <dbReference type="SAM" id="Coils"/>
    </source>
</evidence>
<dbReference type="InterPro" id="IPR008974">
    <property type="entry name" value="TRAF-like"/>
</dbReference>
<dbReference type="SMART" id="SM00225">
    <property type="entry name" value="BTB"/>
    <property type="match status" value="1"/>
</dbReference>
<accession>E3MUR8</accession>
<keyword evidence="5" id="KW-1185">Reference proteome</keyword>
<dbReference type="Gene3D" id="2.60.210.10">
    <property type="entry name" value="Apoptosis, Tumor Necrosis Factor Receptor Associated Protein 2, Chain A"/>
    <property type="match status" value="1"/>
</dbReference>
<dbReference type="PROSITE" id="PS50097">
    <property type="entry name" value="BTB"/>
    <property type="match status" value="1"/>
</dbReference>
<dbReference type="eggNOG" id="ENOG502RXUT">
    <property type="taxonomic scope" value="Eukaryota"/>
</dbReference>
<proteinExistence type="predicted"/>
<dbReference type="Pfam" id="PF00917">
    <property type="entry name" value="MATH"/>
    <property type="match status" value="1"/>
</dbReference>
<sequence>MYFSHRKDQGFIVILFILSFKHKSLQMSDENENVASLNEDKNDLMQEDQKVEEINTENNEVSVHIKLSTHNLPFHFQKNPIDALNFSVQSMHQICQELLEKQKNLEKTNIEIIKKLHSTESEIQKLSSGQDQILQEIQLKSNKIDEETDVSSQSITSDSSETTIHNEKIPMTGKYFMLKHVFKNVSTMKENEYQWSEPEEHFGVEWRMYVTRNNENLSFYLFCSQSLERGKWSIETNRKHIIISNRAKNCVKTANRTFCNDGIELNSSWGWAEFIEWKALDEDFLMDDKLTAEIHVKIKNTTGIYKDNLRVFDETMEEFSDVVLVVNEEKFYVSKLFLAAHSSFFKALFLGNFNDSKKSEIKLTGIDADDFQNYLEVLYGEYSIDEFTVEGILLVADMYDTPLVIRKCDEFLLEKSKKSLKKKLQMATKYHLEALKKQCLSKIKSIADIKSVLPGSIQDLDPTIMGELLEKSISLH</sequence>
<dbReference type="EMBL" id="DS268480">
    <property type="protein sequence ID" value="EFP09859.1"/>
    <property type="molecule type" value="Genomic_DNA"/>
</dbReference>
<name>E3MUR8_CAERE</name>
<dbReference type="Proteomes" id="UP000008281">
    <property type="component" value="Unassembled WGS sequence"/>
</dbReference>
<dbReference type="SUPFAM" id="SSF49599">
    <property type="entry name" value="TRAF domain-like"/>
    <property type="match status" value="1"/>
</dbReference>
<evidence type="ECO:0000259" key="2">
    <source>
        <dbReference type="PROSITE" id="PS50097"/>
    </source>
</evidence>
<dbReference type="InParanoid" id="E3MUR8"/>